<dbReference type="Proteomes" id="UP001174909">
    <property type="component" value="Unassembled WGS sequence"/>
</dbReference>
<dbReference type="GO" id="GO:0004316">
    <property type="term" value="F:3-oxoacyl-[acyl-carrier-protein] reductase (NADPH) activity"/>
    <property type="evidence" value="ECO:0007669"/>
    <property type="project" value="UniProtKB-EC"/>
</dbReference>
<dbReference type="InterPro" id="IPR036291">
    <property type="entry name" value="NAD(P)-bd_dom_sf"/>
</dbReference>
<protein>
    <recommendedName>
        <fullName evidence="2">3-oxoacyl-[acyl-carrier-protein] reductase</fullName>
        <ecNumber evidence="2">1.1.1.100</ecNumber>
    </recommendedName>
</protein>
<dbReference type="PANTHER" id="PTHR42879">
    <property type="entry name" value="3-OXOACYL-(ACYL-CARRIER-PROTEIN) REDUCTASE"/>
    <property type="match status" value="1"/>
</dbReference>
<comment type="catalytic activity">
    <reaction evidence="3">
        <text>a (3R)-hydroxyacyl-[ACP] + NADP(+) = a 3-oxoacyl-[ACP] + NADPH + H(+)</text>
        <dbReference type="Rhea" id="RHEA:17397"/>
        <dbReference type="Rhea" id="RHEA-COMP:9916"/>
        <dbReference type="Rhea" id="RHEA-COMP:9945"/>
        <dbReference type="ChEBI" id="CHEBI:15378"/>
        <dbReference type="ChEBI" id="CHEBI:57783"/>
        <dbReference type="ChEBI" id="CHEBI:58349"/>
        <dbReference type="ChEBI" id="CHEBI:78776"/>
        <dbReference type="ChEBI" id="CHEBI:78827"/>
        <dbReference type="EC" id="1.1.1.100"/>
    </reaction>
</comment>
<dbReference type="InterPro" id="IPR050259">
    <property type="entry name" value="SDR"/>
</dbReference>
<name>A0AA35W966_GEOBA</name>
<reference evidence="4" key="1">
    <citation type="submission" date="2023-03" db="EMBL/GenBank/DDBJ databases">
        <authorList>
            <person name="Steffen K."/>
            <person name="Cardenas P."/>
        </authorList>
    </citation>
    <scope>NUCLEOTIDE SEQUENCE</scope>
</reference>
<dbReference type="PRINTS" id="PR00080">
    <property type="entry name" value="SDRFAMILY"/>
</dbReference>
<comment type="caution">
    <text evidence="4">The sequence shown here is derived from an EMBL/GenBank/DDBJ whole genome shotgun (WGS) entry which is preliminary data.</text>
</comment>
<evidence type="ECO:0000313" key="4">
    <source>
        <dbReference type="EMBL" id="CAI8012773.1"/>
    </source>
</evidence>
<dbReference type="CDD" id="cd05233">
    <property type="entry name" value="SDR_c"/>
    <property type="match status" value="1"/>
</dbReference>
<accession>A0AA35W966</accession>
<dbReference type="Gene3D" id="3.40.50.720">
    <property type="entry name" value="NAD(P)-binding Rossmann-like Domain"/>
    <property type="match status" value="1"/>
</dbReference>
<evidence type="ECO:0000256" key="3">
    <source>
        <dbReference type="ARBA" id="ARBA00048508"/>
    </source>
</evidence>
<evidence type="ECO:0000256" key="1">
    <source>
        <dbReference type="ARBA" id="ARBA00006484"/>
    </source>
</evidence>
<dbReference type="EC" id="1.1.1.100" evidence="2"/>
<dbReference type="Pfam" id="PF13561">
    <property type="entry name" value="adh_short_C2"/>
    <property type="match status" value="1"/>
</dbReference>
<dbReference type="FunFam" id="3.40.50.720:FF:000084">
    <property type="entry name" value="Short-chain dehydrogenase reductase"/>
    <property type="match status" value="1"/>
</dbReference>
<dbReference type="EMBL" id="CASHTH010001216">
    <property type="protein sequence ID" value="CAI8012773.1"/>
    <property type="molecule type" value="Genomic_DNA"/>
</dbReference>
<proteinExistence type="inferred from homology"/>
<keyword evidence="5" id="KW-1185">Reference proteome</keyword>
<comment type="similarity">
    <text evidence="1">Belongs to the short-chain dehydrogenases/reductases (SDR) family.</text>
</comment>
<evidence type="ECO:0000256" key="2">
    <source>
        <dbReference type="ARBA" id="ARBA00012948"/>
    </source>
</evidence>
<evidence type="ECO:0000313" key="5">
    <source>
        <dbReference type="Proteomes" id="UP001174909"/>
    </source>
</evidence>
<dbReference type="PRINTS" id="PR00081">
    <property type="entry name" value="GDHRDH"/>
</dbReference>
<dbReference type="SUPFAM" id="SSF51735">
    <property type="entry name" value="NAD(P)-binding Rossmann-fold domains"/>
    <property type="match status" value="1"/>
</dbReference>
<organism evidence="4 5">
    <name type="scientific">Geodia barretti</name>
    <name type="common">Barrett's horny sponge</name>
    <dbReference type="NCBI Taxonomy" id="519541"/>
    <lineage>
        <taxon>Eukaryota</taxon>
        <taxon>Metazoa</taxon>
        <taxon>Porifera</taxon>
        <taxon>Demospongiae</taxon>
        <taxon>Heteroscleromorpha</taxon>
        <taxon>Tetractinellida</taxon>
        <taxon>Astrophorina</taxon>
        <taxon>Geodiidae</taxon>
        <taxon>Geodia</taxon>
    </lineage>
</organism>
<dbReference type="InterPro" id="IPR002347">
    <property type="entry name" value="SDR_fam"/>
</dbReference>
<sequence>MAHSGARVMVTALTDTYLKPLAEGMRVAGYPILAMTADATDTDDWQRTVDAALSEWGHIDVLINNLGDSIRKPGTPISDDEYRFVLDINLTEAFKGCRAVGPHMIERGRGRVINISGFAARKGSPESLVYSTAKAGLARLTQTLALEWAPYGITVNCIAPGIFPDPETGDPQQIARSRENARETVPLGRVGELQEVGFLALYLASDASSYMTGETLYIDGGLSHS</sequence>
<gene>
    <name evidence="4" type="ORF">GBAR_LOCUS8162</name>
</gene>
<dbReference type="AlphaFoldDB" id="A0AA35W966"/>